<keyword evidence="4 11" id="KW-0378">Hydrolase</keyword>
<evidence type="ECO:0000256" key="3">
    <source>
        <dbReference type="ARBA" id="ARBA00012744"/>
    </source>
</evidence>
<evidence type="ECO:0000256" key="5">
    <source>
        <dbReference type="ARBA" id="ARBA00023001"/>
    </source>
</evidence>
<keyword evidence="5" id="KW-0136">Cellulose degradation</keyword>
<dbReference type="RefSeq" id="WP_070394943.1">
    <property type="nucleotide sequence ID" value="NZ_CP017599.1"/>
</dbReference>
<dbReference type="FunFam" id="3.20.20.80:FF:000004">
    <property type="entry name" value="Beta-glucosidase 6-phospho-beta-glucosidase"/>
    <property type="match status" value="1"/>
</dbReference>
<dbReference type="InterPro" id="IPR017736">
    <property type="entry name" value="Glyco_hydro_1_beta-glucosidase"/>
</dbReference>
<organism evidence="12 13">
    <name type="scientific">Moorena producens PAL-8-15-08-1</name>
    <dbReference type="NCBI Taxonomy" id="1458985"/>
    <lineage>
        <taxon>Bacteria</taxon>
        <taxon>Bacillati</taxon>
        <taxon>Cyanobacteriota</taxon>
        <taxon>Cyanophyceae</taxon>
        <taxon>Coleofasciculales</taxon>
        <taxon>Coleofasciculaceae</taxon>
        <taxon>Moorena</taxon>
    </lineage>
</organism>
<dbReference type="Proteomes" id="UP000177870">
    <property type="component" value="Chromosome"/>
</dbReference>
<dbReference type="KEGG" id="mpro:BJP34_26610"/>
<sequence length="462" mass="52172">MTNSDRISYQFPEKFIWGVATASYQIEGAVSEGGRKPSVWDTFSGTPGKILNGDTGAVACDHYHRYKEDIELMVKLGIKDYRFSIAWPRIIPDGGGKVNQEGVDFYKRLVDCLLDHGITPHATLFHWDSPQALEDKYKSWLSRQMAFDFADYVTAVVTQLGDRITNWMTINEIMCFTHLGYGVDQDPIHAPGRRVNSIKQVWQTSHHALLAHGLGCQAIRSASRVPCSIAFVDNLSVTVPINESPYHVAAAKKAFPLCGQNGGIIIPALTGAYSPELLEVLGDNAPDIGPCDLQIIHQPLDGICLNIYTGTYVRAADNPQGYEFLGMPKGYPRMNLPWLNILPDSLYWGIRHVSETLGRSDLPMFITENGCAAQDELNARGEVIDTDRILYLREYFKAAHRAVSEGYPLNGYFLWSLMDNFEWYWGYDRRFGITYIDYPTQQRIPKASFEWYSQCIENNRVV</sequence>
<dbReference type="Gene3D" id="3.20.20.80">
    <property type="entry name" value="Glycosidases"/>
    <property type="match status" value="1"/>
</dbReference>
<proteinExistence type="inferred from homology"/>
<dbReference type="OrthoDB" id="9765195at2"/>
<name>A0A1D8TY04_9CYAN</name>
<dbReference type="AlphaFoldDB" id="A0A1D8TY04"/>
<dbReference type="PANTHER" id="PTHR10353:SF36">
    <property type="entry name" value="LP05116P"/>
    <property type="match status" value="1"/>
</dbReference>
<evidence type="ECO:0000256" key="11">
    <source>
        <dbReference type="RuleBase" id="RU361175"/>
    </source>
</evidence>
<keyword evidence="7 11" id="KW-0326">Glycosidase</keyword>
<dbReference type="EMBL" id="CP017599">
    <property type="protein sequence ID" value="AOX02537.1"/>
    <property type="molecule type" value="Genomic_DNA"/>
</dbReference>
<dbReference type="PANTHER" id="PTHR10353">
    <property type="entry name" value="GLYCOSYL HYDROLASE"/>
    <property type="match status" value="1"/>
</dbReference>
<dbReference type="EC" id="3.2.1.21" evidence="3 11"/>
<dbReference type="InterPro" id="IPR017853">
    <property type="entry name" value="GH"/>
</dbReference>
<evidence type="ECO:0000313" key="13">
    <source>
        <dbReference type="Proteomes" id="UP000177870"/>
    </source>
</evidence>
<dbReference type="InterPro" id="IPR001360">
    <property type="entry name" value="Glyco_hydro_1"/>
</dbReference>
<dbReference type="PROSITE" id="PS00653">
    <property type="entry name" value="GLYCOSYL_HYDROL_F1_2"/>
    <property type="match status" value="1"/>
</dbReference>
<evidence type="ECO:0000256" key="7">
    <source>
        <dbReference type="ARBA" id="ARBA00023295"/>
    </source>
</evidence>
<feature type="binding site" evidence="10">
    <location>
        <position position="126"/>
    </location>
    <ligand>
        <name>substrate</name>
    </ligand>
</feature>
<feature type="binding site" evidence="10">
    <location>
        <position position="171"/>
    </location>
    <ligand>
        <name>substrate</name>
    </ligand>
</feature>
<dbReference type="InterPro" id="IPR033132">
    <property type="entry name" value="GH_1_N_CS"/>
</dbReference>
<comment type="similarity">
    <text evidence="2 11">Belongs to the glycosyl hydrolase 1 family.</text>
</comment>
<protein>
    <recommendedName>
        <fullName evidence="3 11">Beta-glucosidase</fullName>
        <ecNumber evidence="3 11">3.2.1.21</ecNumber>
    </recommendedName>
</protein>
<evidence type="ECO:0000256" key="6">
    <source>
        <dbReference type="ARBA" id="ARBA00023277"/>
    </source>
</evidence>
<dbReference type="GO" id="GO:0008422">
    <property type="term" value="F:beta-glucosidase activity"/>
    <property type="evidence" value="ECO:0007669"/>
    <property type="project" value="UniProtKB-EC"/>
</dbReference>
<dbReference type="Pfam" id="PF00232">
    <property type="entry name" value="Glyco_hydro_1"/>
    <property type="match status" value="1"/>
</dbReference>
<dbReference type="STRING" id="1458985.BJP34_26610"/>
<feature type="binding site" evidence="10">
    <location>
        <position position="308"/>
    </location>
    <ligand>
        <name>substrate</name>
    </ligand>
</feature>
<dbReference type="SUPFAM" id="SSF51445">
    <property type="entry name" value="(Trans)glycosidases"/>
    <property type="match status" value="1"/>
</dbReference>
<keyword evidence="8" id="KW-0624">Polysaccharide degradation</keyword>
<evidence type="ECO:0000256" key="4">
    <source>
        <dbReference type="ARBA" id="ARBA00022801"/>
    </source>
</evidence>
<evidence type="ECO:0000313" key="12">
    <source>
        <dbReference type="EMBL" id="AOX02537.1"/>
    </source>
</evidence>
<dbReference type="PRINTS" id="PR00131">
    <property type="entry name" value="GLHYDRLASE1"/>
</dbReference>
<evidence type="ECO:0000256" key="1">
    <source>
        <dbReference type="ARBA" id="ARBA00000448"/>
    </source>
</evidence>
<accession>A0A1D8TY04</accession>
<keyword evidence="6" id="KW-0119">Carbohydrate metabolism</keyword>
<dbReference type="GO" id="GO:0005829">
    <property type="term" value="C:cytosol"/>
    <property type="evidence" value="ECO:0007669"/>
    <property type="project" value="TreeGrafter"/>
</dbReference>
<dbReference type="GO" id="GO:0030245">
    <property type="term" value="P:cellulose catabolic process"/>
    <property type="evidence" value="ECO:0007669"/>
    <property type="project" value="UniProtKB-KW"/>
</dbReference>
<feature type="binding site" evidence="10">
    <location>
        <position position="25"/>
    </location>
    <ligand>
        <name>substrate</name>
    </ligand>
</feature>
<feature type="binding site" evidence="10">
    <location>
        <begin position="422"/>
        <end position="423"/>
    </location>
    <ligand>
        <name>substrate</name>
    </ligand>
</feature>
<reference evidence="13" key="1">
    <citation type="submission" date="2016-10" db="EMBL/GenBank/DDBJ databases">
        <title>Comparative genomics uncovers the prolific and rare metabolic potential of the cyanobacterial genus Moorea.</title>
        <authorList>
            <person name="Leao T."/>
            <person name="Castelao G."/>
            <person name="Korobeynikov A."/>
            <person name="Monroe E.A."/>
            <person name="Podell S."/>
            <person name="Glukhov E."/>
            <person name="Allen E."/>
            <person name="Gerwick W.H."/>
            <person name="Gerwick L."/>
        </authorList>
    </citation>
    <scope>NUCLEOTIDE SEQUENCE [LARGE SCALE GENOMIC DNA]</scope>
    <source>
        <strain evidence="13">PAL-8-15-08-1</strain>
    </source>
</reference>
<evidence type="ECO:0000256" key="8">
    <source>
        <dbReference type="ARBA" id="ARBA00023326"/>
    </source>
</evidence>
<feature type="active site" description="Nucleophile" evidence="9">
    <location>
        <position position="368"/>
    </location>
</feature>
<evidence type="ECO:0000256" key="9">
    <source>
        <dbReference type="PIRSR" id="PIRSR617736-1"/>
    </source>
</evidence>
<gene>
    <name evidence="12" type="ORF">BJP34_26610</name>
</gene>
<evidence type="ECO:0000256" key="2">
    <source>
        <dbReference type="ARBA" id="ARBA00010838"/>
    </source>
</evidence>
<evidence type="ECO:0000256" key="10">
    <source>
        <dbReference type="PIRSR" id="PIRSR617736-2"/>
    </source>
</evidence>
<feature type="active site" description="Proton donor" evidence="9">
    <location>
        <position position="172"/>
    </location>
</feature>
<comment type="catalytic activity">
    <reaction evidence="1 11">
        <text>Hydrolysis of terminal, non-reducing beta-D-glucosyl residues with release of beta-D-glucose.</text>
        <dbReference type="EC" id="3.2.1.21"/>
    </reaction>
</comment>
<dbReference type="NCBIfam" id="TIGR03356">
    <property type="entry name" value="BGL"/>
    <property type="match status" value="1"/>
</dbReference>
<feature type="binding site" evidence="10">
    <location>
        <position position="415"/>
    </location>
    <ligand>
        <name>substrate</name>
    </ligand>
</feature>